<protein>
    <submittedName>
        <fullName evidence="1">Uncharacterized protein</fullName>
    </submittedName>
</protein>
<proteinExistence type="predicted"/>
<dbReference type="RefSeq" id="WP_331213854.1">
    <property type="nucleotide sequence ID" value="NZ_JAZGQK010000007.1"/>
</dbReference>
<comment type="caution">
    <text evidence="1">The sequence shown here is derived from an EMBL/GenBank/DDBJ whole genome shotgun (WGS) entry which is preliminary data.</text>
</comment>
<evidence type="ECO:0000313" key="1">
    <source>
        <dbReference type="EMBL" id="MEE6258726.1"/>
    </source>
</evidence>
<sequence length="101" mass="11238">MEELRQDEVVDYLRHGLLRNLQRSSEDEMLREIADAVLSGHITLREALGSRAYGEALGGLLEKVGDDPDALSPEAQARYAEEARGFEERLATEQGITIIGR</sequence>
<evidence type="ECO:0000313" key="2">
    <source>
        <dbReference type="Proteomes" id="UP001332243"/>
    </source>
</evidence>
<accession>A0ABU7RQJ8</accession>
<reference evidence="1 2" key="1">
    <citation type="submission" date="2024-01" db="EMBL/GenBank/DDBJ databases">
        <title>Genome insights into Plantactinospora sonchi sp. nov.</title>
        <authorList>
            <person name="Wang L."/>
        </authorList>
    </citation>
    <scope>NUCLEOTIDE SEQUENCE [LARGE SCALE GENOMIC DNA]</scope>
    <source>
        <strain evidence="1 2">NEAU-QY2</strain>
    </source>
</reference>
<dbReference type="EMBL" id="JAZGQK010000007">
    <property type="protein sequence ID" value="MEE6258726.1"/>
    <property type="molecule type" value="Genomic_DNA"/>
</dbReference>
<gene>
    <name evidence="1" type="ORF">V1633_09525</name>
</gene>
<dbReference type="Proteomes" id="UP001332243">
    <property type="component" value="Unassembled WGS sequence"/>
</dbReference>
<name>A0ABU7RQJ8_9ACTN</name>
<keyword evidence="2" id="KW-1185">Reference proteome</keyword>
<organism evidence="1 2">
    <name type="scientific">Plantactinospora sonchi</name>
    <dbReference type="NCBI Taxonomy" id="1544735"/>
    <lineage>
        <taxon>Bacteria</taxon>
        <taxon>Bacillati</taxon>
        <taxon>Actinomycetota</taxon>
        <taxon>Actinomycetes</taxon>
        <taxon>Micromonosporales</taxon>
        <taxon>Micromonosporaceae</taxon>
        <taxon>Plantactinospora</taxon>
    </lineage>
</organism>